<evidence type="ECO:0000256" key="2">
    <source>
        <dbReference type="ARBA" id="ARBA00008029"/>
    </source>
</evidence>
<feature type="region of interest" description="Disordered" evidence="9">
    <location>
        <begin position="175"/>
        <end position="198"/>
    </location>
</feature>
<accession>A0A6A4HWM0</accession>
<evidence type="ECO:0000256" key="7">
    <source>
        <dbReference type="ARBA" id="ARBA00023306"/>
    </source>
</evidence>
<feature type="coiled-coil region" evidence="8">
    <location>
        <begin position="43"/>
        <end position="169"/>
    </location>
</feature>
<evidence type="ECO:0000256" key="3">
    <source>
        <dbReference type="ARBA" id="ARBA00022019"/>
    </source>
</evidence>
<comment type="similarity">
    <text evidence="2">Belongs to the MAD1 family.</text>
</comment>
<feature type="compositionally biased region" description="Low complexity" evidence="9">
    <location>
        <begin position="175"/>
        <end position="197"/>
    </location>
</feature>
<sequence length="741" mass="83691">MSTASSSSLRTGLKRDRDEHDQDSSLPNTKRHLRTTLNNTFSAAALERKLATLQTNCADLEKKVREKDQKLDLLEKDRRWLHDRETEERQGREREEKEAREREAQLKRNLSEARISLSNLEVSHADLKDSHFKLERTHEHQVKLLKAQLEEVQKQAMFLETRVEEEKNAAKARVASSFDLSSSTSAPSLSQSTSSAPDADHRLLTAELKRQASYLRQLESTNTRLNADLIVLKSENSTLRERNATVEVLREDKRGLESRLSMKEAEIEKLVRKMEEVRRSSSSRRSSGQLPLSPSTLAIHLELDQDEPEDDHPTVQATSQLSSLRLEHAALLDAHGSALAELTAVKRERDALQESGLARRPEIQVEVQSERVEISNLRIRLRLKEEELETALKELAFLEAAVAQLTSDSKSQSETDPSALASVHESRVQHLEGLYTDAKRANADLRAEIEGLLEKLKRSREREAEAQENLLKQVKEAQQRGQKASQQFVDDLAKTKAEYEKEKEKSSELEKALDAVEQTLFDLRGEIAGGRHIPPNTRVLEMKDNPHAEWEAGRTAVLERLKGENQALLKRLADVEEALKEVDLVKAQADSTSQPAATLVPRESLDLAVKEKEELEDVLKQKEKRLLRLQQVFKAKSAEFREAIESIMGVKLAFYPNGQVRVTSLFDLNASFVFGPDKTLKSNSPTETGGMNMQLVATGEGGPQDLPDMMRYWIETEACIPGFLASITLECYESSKKRSVE</sequence>
<comment type="subcellular location">
    <subcellularLocation>
        <location evidence="1">Nucleus</location>
    </subcellularLocation>
</comment>
<dbReference type="Proteomes" id="UP000799118">
    <property type="component" value="Unassembled WGS sequence"/>
</dbReference>
<keyword evidence="8" id="KW-0175">Coiled coil</keyword>
<feature type="region of interest" description="Disordered" evidence="9">
    <location>
        <begin position="274"/>
        <end position="294"/>
    </location>
</feature>
<feature type="region of interest" description="Disordered" evidence="9">
    <location>
        <begin position="1"/>
        <end position="35"/>
    </location>
</feature>
<evidence type="ECO:0000256" key="5">
    <source>
        <dbReference type="ARBA" id="ARBA00022776"/>
    </source>
</evidence>
<evidence type="ECO:0000256" key="8">
    <source>
        <dbReference type="SAM" id="Coils"/>
    </source>
</evidence>
<dbReference type="OrthoDB" id="331602at2759"/>
<keyword evidence="6" id="KW-0539">Nucleus</keyword>
<dbReference type="GO" id="GO:0000776">
    <property type="term" value="C:kinetochore"/>
    <property type="evidence" value="ECO:0007669"/>
    <property type="project" value="TreeGrafter"/>
</dbReference>
<dbReference type="GO" id="GO:0007094">
    <property type="term" value="P:mitotic spindle assembly checkpoint signaling"/>
    <property type="evidence" value="ECO:0007669"/>
    <property type="project" value="InterPro"/>
</dbReference>
<evidence type="ECO:0000256" key="4">
    <source>
        <dbReference type="ARBA" id="ARBA00022618"/>
    </source>
</evidence>
<dbReference type="Pfam" id="PF05557">
    <property type="entry name" value="MAD"/>
    <property type="match status" value="1"/>
</dbReference>
<dbReference type="AlphaFoldDB" id="A0A6A4HWM0"/>
<dbReference type="Gene3D" id="6.10.250.90">
    <property type="match status" value="1"/>
</dbReference>
<dbReference type="SUPFAM" id="SSF75704">
    <property type="entry name" value="Mitotic arrest deficient-like 1, Mad1"/>
    <property type="match status" value="1"/>
</dbReference>
<dbReference type="PANTHER" id="PTHR23168:SF0">
    <property type="entry name" value="MITOTIC SPINDLE ASSEMBLY CHECKPOINT PROTEIN MAD1"/>
    <property type="match status" value="1"/>
</dbReference>
<evidence type="ECO:0000313" key="10">
    <source>
        <dbReference type="EMBL" id="KAE9402341.1"/>
    </source>
</evidence>
<protein>
    <recommendedName>
        <fullName evidence="3">Spindle assembly checkpoint component MAD1</fullName>
    </recommendedName>
</protein>
<keyword evidence="5" id="KW-0498">Mitosis</keyword>
<dbReference type="InterPro" id="IPR008672">
    <property type="entry name" value="Mad1"/>
</dbReference>
<dbReference type="GO" id="GO:0051315">
    <property type="term" value="P:attachment of mitotic spindle microtubules to kinetochore"/>
    <property type="evidence" value="ECO:0007669"/>
    <property type="project" value="TreeGrafter"/>
</dbReference>
<keyword evidence="7" id="KW-0131">Cell cycle</keyword>
<dbReference type="EMBL" id="ML769436">
    <property type="protein sequence ID" value="KAE9402341.1"/>
    <property type="molecule type" value="Genomic_DNA"/>
</dbReference>
<feature type="coiled-coil region" evidence="8">
    <location>
        <begin position="367"/>
        <end position="526"/>
    </location>
</feature>
<reference evidence="10" key="1">
    <citation type="journal article" date="2019" name="Environ. Microbiol.">
        <title>Fungal ecological strategies reflected in gene transcription - a case study of two litter decomposers.</title>
        <authorList>
            <person name="Barbi F."/>
            <person name="Kohler A."/>
            <person name="Barry K."/>
            <person name="Baskaran P."/>
            <person name="Daum C."/>
            <person name="Fauchery L."/>
            <person name="Ihrmark K."/>
            <person name="Kuo A."/>
            <person name="LaButti K."/>
            <person name="Lipzen A."/>
            <person name="Morin E."/>
            <person name="Grigoriev I.V."/>
            <person name="Henrissat B."/>
            <person name="Lindahl B."/>
            <person name="Martin F."/>
        </authorList>
    </citation>
    <scope>NUCLEOTIDE SEQUENCE</scope>
    <source>
        <strain evidence="10">JB14</strain>
    </source>
</reference>
<gene>
    <name evidence="10" type="ORF">BT96DRAFT_879746</name>
</gene>
<dbReference type="GO" id="GO:0051301">
    <property type="term" value="P:cell division"/>
    <property type="evidence" value="ECO:0007669"/>
    <property type="project" value="UniProtKB-KW"/>
</dbReference>
<name>A0A6A4HWM0_9AGAR</name>
<organism evidence="10 11">
    <name type="scientific">Gymnopus androsaceus JB14</name>
    <dbReference type="NCBI Taxonomy" id="1447944"/>
    <lineage>
        <taxon>Eukaryota</taxon>
        <taxon>Fungi</taxon>
        <taxon>Dikarya</taxon>
        <taxon>Basidiomycota</taxon>
        <taxon>Agaricomycotina</taxon>
        <taxon>Agaricomycetes</taxon>
        <taxon>Agaricomycetidae</taxon>
        <taxon>Agaricales</taxon>
        <taxon>Marasmiineae</taxon>
        <taxon>Omphalotaceae</taxon>
        <taxon>Gymnopus</taxon>
    </lineage>
</organism>
<evidence type="ECO:0000256" key="6">
    <source>
        <dbReference type="ARBA" id="ARBA00023242"/>
    </source>
</evidence>
<dbReference type="GO" id="GO:0005635">
    <property type="term" value="C:nuclear envelope"/>
    <property type="evidence" value="ECO:0007669"/>
    <property type="project" value="TreeGrafter"/>
</dbReference>
<evidence type="ECO:0000313" key="11">
    <source>
        <dbReference type="Proteomes" id="UP000799118"/>
    </source>
</evidence>
<feature type="compositionally biased region" description="Polar residues" evidence="9">
    <location>
        <begin position="1"/>
        <end position="10"/>
    </location>
</feature>
<dbReference type="PANTHER" id="PTHR23168">
    <property type="entry name" value="MITOTIC SPINDLE ASSEMBLY CHECKPOINT PROTEIN MAD1 MITOTIC ARREST DEFICIENT-LIKE PROTEIN 1"/>
    <property type="match status" value="1"/>
</dbReference>
<feature type="coiled-coil region" evidence="8">
    <location>
        <begin position="558"/>
        <end position="639"/>
    </location>
</feature>
<evidence type="ECO:0000256" key="1">
    <source>
        <dbReference type="ARBA" id="ARBA00004123"/>
    </source>
</evidence>
<proteinExistence type="inferred from homology"/>
<dbReference type="GO" id="GO:0072686">
    <property type="term" value="C:mitotic spindle"/>
    <property type="evidence" value="ECO:0007669"/>
    <property type="project" value="TreeGrafter"/>
</dbReference>
<evidence type="ECO:0000256" key="9">
    <source>
        <dbReference type="SAM" id="MobiDB-lite"/>
    </source>
</evidence>
<dbReference type="Gene3D" id="3.30.457.60">
    <property type="match status" value="1"/>
</dbReference>
<dbReference type="Gene3D" id="1.20.5.170">
    <property type="match status" value="1"/>
</dbReference>
<keyword evidence="11" id="KW-1185">Reference proteome</keyword>
<feature type="compositionally biased region" description="Basic and acidic residues" evidence="9">
    <location>
        <begin position="13"/>
        <end position="23"/>
    </location>
</feature>
<keyword evidence="4" id="KW-0132">Cell division</keyword>